<dbReference type="Proteomes" id="UP001497516">
    <property type="component" value="Chromosome 2"/>
</dbReference>
<keyword evidence="2" id="KW-1185">Reference proteome</keyword>
<organism evidence="1 2">
    <name type="scientific">Linum trigynum</name>
    <dbReference type="NCBI Taxonomy" id="586398"/>
    <lineage>
        <taxon>Eukaryota</taxon>
        <taxon>Viridiplantae</taxon>
        <taxon>Streptophyta</taxon>
        <taxon>Embryophyta</taxon>
        <taxon>Tracheophyta</taxon>
        <taxon>Spermatophyta</taxon>
        <taxon>Magnoliopsida</taxon>
        <taxon>eudicotyledons</taxon>
        <taxon>Gunneridae</taxon>
        <taxon>Pentapetalae</taxon>
        <taxon>rosids</taxon>
        <taxon>fabids</taxon>
        <taxon>Malpighiales</taxon>
        <taxon>Linaceae</taxon>
        <taxon>Linum</taxon>
    </lineage>
</organism>
<dbReference type="AlphaFoldDB" id="A0AAV2D867"/>
<accession>A0AAV2D867</accession>
<evidence type="ECO:0000313" key="2">
    <source>
        <dbReference type="Proteomes" id="UP001497516"/>
    </source>
</evidence>
<evidence type="ECO:0000313" key="1">
    <source>
        <dbReference type="EMBL" id="CAL1369311.1"/>
    </source>
</evidence>
<reference evidence="1 2" key="1">
    <citation type="submission" date="2024-04" db="EMBL/GenBank/DDBJ databases">
        <authorList>
            <person name="Fracassetti M."/>
        </authorList>
    </citation>
    <scope>NUCLEOTIDE SEQUENCE [LARGE SCALE GENOMIC DNA]</scope>
</reference>
<gene>
    <name evidence="1" type="ORF">LTRI10_LOCUS11986</name>
</gene>
<sequence length="85" mass="8787">MIKGLGKIITDTLGMVLVEAFAARDQSQNERGLVAMGHIAEQVALSGGNESTPTVEAKVVATNGEGGGAWLGVWRLDEVCDDSSG</sequence>
<proteinExistence type="predicted"/>
<dbReference type="EMBL" id="OZ034815">
    <property type="protein sequence ID" value="CAL1369311.1"/>
    <property type="molecule type" value="Genomic_DNA"/>
</dbReference>
<protein>
    <submittedName>
        <fullName evidence="1">Uncharacterized protein</fullName>
    </submittedName>
</protein>
<name>A0AAV2D867_9ROSI</name>